<comment type="catalytic activity">
    <reaction evidence="19">
        <text>octanoyl-CoA + H2O = octanoate + CoA + H(+)</text>
        <dbReference type="Rhea" id="RHEA:30143"/>
        <dbReference type="ChEBI" id="CHEBI:15377"/>
        <dbReference type="ChEBI" id="CHEBI:15378"/>
        <dbReference type="ChEBI" id="CHEBI:25646"/>
        <dbReference type="ChEBI" id="CHEBI:57287"/>
        <dbReference type="ChEBI" id="CHEBI:57386"/>
    </reaction>
    <physiologicalReaction direction="left-to-right" evidence="19">
        <dbReference type="Rhea" id="RHEA:30144"/>
    </physiologicalReaction>
</comment>
<organism evidence="25 26">
    <name type="scientific">Sphaerobacter thermophilus (strain ATCC 49802 / DSM 20745 / KCCM 41009 / NCIMB 13125 / S 6022)</name>
    <dbReference type="NCBI Taxonomy" id="479434"/>
    <lineage>
        <taxon>Bacteria</taxon>
        <taxon>Pseudomonadati</taxon>
        <taxon>Thermomicrobiota</taxon>
        <taxon>Thermomicrobia</taxon>
        <taxon>Sphaerobacterales</taxon>
        <taxon>Sphaerobacterineae</taxon>
        <taxon>Sphaerobacteraceae</taxon>
        <taxon>Sphaerobacter</taxon>
    </lineage>
</organism>
<evidence type="ECO:0000256" key="9">
    <source>
        <dbReference type="ARBA" id="ARBA00022946"/>
    </source>
</evidence>
<comment type="catalytic activity">
    <reaction evidence="21">
        <text>decanoyl-CoA + H2O = decanoate + CoA + H(+)</text>
        <dbReference type="Rhea" id="RHEA:40059"/>
        <dbReference type="ChEBI" id="CHEBI:15377"/>
        <dbReference type="ChEBI" id="CHEBI:15378"/>
        <dbReference type="ChEBI" id="CHEBI:27689"/>
        <dbReference type="ChEBI" id="CHEBI:57287"/>
        <dbReference type="ChEBI" id="CHEBI:61430"/>
    </reaction>
    <physiologicalReaction direction="left-to-right" evidence="21">
        <dbReference type="Rhea" id="RHEA:40060"/>
    </physiologicalReaction>
</comment>
<evidence type="ECO:0000256" key="18">
    <source>
        <dbReference type="ARBA" id="ARBA00043210"/>
    </source>
</evidence>
<dbReference type="Pfam" id="PF03061">
    <property type="entry name" value="4HBT"/>
    <property type="match status" value="1"/>
</dbReference>
<dbReference type="EMBL" id="CP001823">
    <property type="protein sequence ID" value="ACZ38271.1"/>
    <property type="molecule type" value="Genomic_DNA"/>
</dbReference>
<evidence type="ECO:0000256" key="22">
    <source>
        <dbReference type="ARBA" id="ARBA00048074"/>
    </source>
</evidence>
<dbReference type="AlphaFoldDB" id="D1C204"/>
<dbReference type="RefSeq" id="WP_012871318.1">
    <property type="nucleotide sequence ID" value="NC_013523.1"/>
</dbReference>
<evidence type="ECO:0000259" key="24">
    <source>
        <dbReference type="Pfam" id="PF03061"/>
    </source>
</evidence>
<dbReference type="PANTHER" id="PTHR12418">
    <property type="entry name" value="ACYL-COENZYME A THIOESTERASE THEM4"/>
    <property type="match status" value="1"/>
</dbReference>
<comment type="similarity">
    <text evidence="15">Belongs to the THEM4/THEM5 thioesterase family.</text>
</comment>
<comment type="catalytic activity">
    <reaction evidence="13">
        <text>(5Z,8Z,11Z,14Z)-eicosatetraenoyl-CoA + H2O = (5Z,8Z,11Z,14Z)-eicosatetraenoate + CoA + H(+)</text>
        <dbReference type="Rhea" id="RHEA:40151"/>
        <dbReference type="ChEBI" id="CHEBI:15377"/>
        <dbReference type="ChEBI" id="CHEBI:15378"/>
        <dbReference type="ChEBI" id="CHEBI:32395"/>
        <dbReference type="ChEBI" id="CHEBI:57287"/>
        <dbReference type="ChEBI" id="CHEBI:57368"/>
    </reaction>
    <physiologicalReaction direction="left-to-right" evidence="13">
        <dbReference type="Rhea" id="RHEA:40152"/>
    </physiologicalReaction>
</comment>
<dbReference type="InterPro" id="IPR052365">
    <property type="entry name" value="THEM4/THEM5_acyl-CoA_thioest"/>
</dbReference>
<feature type="domain" description="Thioesterase" evidence="24">
    <location>
        <begin position="52"/>
        <end position="124"/>
    </location>
</feature>
<dbReference type="InParanoid" id="D1C204"/>
<dbReference type="EC" id="3.1.2.2" evidence="16"/>
<evidence type="ECO:0000256" key="5">
    <source>
        <dbReference type="ARBA" id="ARBA00022490"/>
    </source>
</evidence>
<evidence type="ECO:0000256" key="8">
    <source>
        <dbReference type="ARBA" id="ARBA00022832"/>
    </source>
</evidence>
<reference evidence="26" key="1">
    <citation type="submission" date="2009-11" db="EMBL/GenBank/DDBJ databases">
        <title>The complete chromosome 1 of Sphaerobacter thermophilus DSM 20745.</title>
        <authorList>
            <person name="Lucas S."/>
            <person name="Copeland A."/>
            <person name="Lapidus A."/>
            <person name="Glavina del Rio T."/>
            <person name="Dalin E."/>
            <person name="Tice H."/>
            <person name="Bruce D."/>
            <person name="Goodwin L."/>
            <person name="Pitluck S."/>
            <person name="Kyrpides N."/>
            <person name="Mavromatis K."/>
            <person name="Ivanova N."/>
            <person name="Mikhailova N."/>
            <person name="LaButti K.M."/>
            <person name="Clum A."/>
            <person name="Sun H.I."/>
            <person name="Brettin T."/>
            <person name="Detter J.C."/>
            <person name="Han C."/>
            <person name="Larimer F."/>
            <person name="Land M."/>
            <person name="Hauser L."/>
            <person name="Markowitz V."/>
            <person name="Cheng J.F."/>
            <person name="Hugenholtz P."/>
            <person name="Woyke T."/>
            <person name="Wu D."/>
            <person name="Steenblock K."/>
            <person name="Schneider S."/>
            <person name="Pukall R."/>
            <person name="Goeker M."/>
            <person name="Klenk H.P."/>
            <person name="Eisen J.A."/>
        </authorList>
    </citation>
    <scope>NUCLEOTIDE SEQUENCE [LARGE SCALE GENOMIC DNA]</scope>
    <source>
        <strain evidence="26">ATCC 49802 / DSM 20745 / S 6022</strain>
    </source>
</reference>
<keyword evidence="6" id="KW-0053">Apoptosis</keyword>
<evidence type="ECO:0000256" key="15">
    <source>
        <dbReference type="ARBA" id="ARBA00038456"/>
    </source>
</evidence>
<comment type="catalytic activity">
    <reaction evidence="23">
        <text>tetradecanoyl-CoA + H2O = tetradecanoate + CoA + H(+)</text>
        <dbReference type="Rhea" id="RHEA:40119"/>
        <dbReference type="ChEBI" id="CHEBI:15377"/>
        <dbReference type="ChEBI" id="CHEBI:15378"/>
        <dbReference type="ChEBI" id="CHEBI:30807"/>
        <dbReference type="ChEBI" id="CHEBI:57287"/>
        <dbReference type="ChEBI" id="CHEBI:57385"/>
    </reaction>
    <physiologicalReaction direction="left-to-right" evidence="23">
        <dbReference type="Rhea" id="RHEA:40120"/>
    </physiologicalReaction>
</comment>
<gene>
    <name evidence="25" type="ordered locus">Sthe_0834</name>
</gene>
<evidence type="ECO:0000256" key="7">
    <source>
        <dbReference type="ARBA" id="ARBA00022801"/>
    </source>
</evidence>
<keyword evidence="10" id="KW-0443">Lipid metabolism</keyword>
<sequence length="159" mass="17715">MQSERVNSVVDHGCFGCGEKNPIGLRLAFYRHGEAGVRGTFTPAREHEGYLGMTHGGILSTVLDEAMSWAVLADGRLAVTMRMEVRFRRPVPVEQPVEVVAEVVRDRGRVVETRGEIRDGEGTVLVSATGAFIRVSDEQQAEWEAVYFRTERPQNRPDS</sequence>
<evidence type="ECO:0000256" key="13">
    <source>
        <dbReference type="ARBA" id="ARBA00035852"/>
    </source>
</evidence>
<evidence type="ECO:0000256" key="1">
    <source>
        <dbReference type="ARBA" id="ARBA00004170"/>
    </source>
</evidence>
<dbReference type="HOGENOM" id="CLU_089876_6_2_0"/>
<keyword evidence="26" id="KW-1185">Reference proteome</keyword>
<reference evidence="25 26" key="2">
    <citation type="journal article" date="2010" name="Stand. Genomic Sci.">
        <title>Complete genome sequence of Desulfohalobium retbaense type strain (HR(100)).</title>
        <authorList>
            <person name="Spring S."/>
            <person name="Nolan M."/>
            <person name="Lapidus A."/>
            <person name="Glavina Del Rio T."/>
            <person name="Copeland A."/>
            <person name="Tice H."/>
            <person name="Cheng J.F."/>
            <person name="Lucas S."/>
            <person name="Land M."/>
            <person name="Chen F."/>
            <person name="Bruce D."/>
            <person name="Goodwin L."/>
            <person name="Pitluck S."/>
            <person name="Ivanova N."/>
            <person name="Mavromatis K."/>
            <person name="Mikhailova N."/>
            <person name="Pati A."/>
            <person name="Chen A."/>
            <person name="Palaniappan K."/>
            <person name="Hauser L."/>
            <person name="Chang Y.J."/>
            <person name="Jeffries C.D."/>
            <person name="Munk C."/>
            <person name="Kiss H."/>
            <person name="Chain P."/>
            <person name="Han C."/>
            <person name="Brettin T."/>
            <person name="Detter J.C."/>
            <person name="Schuler E."/>
            <person name="Goker M."/>
            <person name="Rohde M."/>
            <person name="Bristow J."/>
            <person name="Eisen J.A."/>
            <person name="Markowitz V."/>
            <person name="Hugenholtz P."/>
            <person name="Kyrpides N.C."/>
            <person name="Klenk H.P."/>
        </authorList>
    </citation>
    <scope>NUCLEOTIDE SEQUENCE [LARGE SCALE GENOMIC DNA]</scope>
    <source>
        <strain evidence="26">ATCC 49802 / DSM 20745 / S 6022</strain>
    </source>
</reference>
<comment type="catalytic activity">
    <reaction evidence="20">
        <text>hexadecanoyl-CoA + H2O = hexadecanoate + CoA + H(+)</text>
        <dbReference type="Rhea" id="RHEA:16645"/>
        <dbReference type="ChEBI" id="CHEBI:7896"/>
        <dbReference type="ChEBI" id="CHEBI:15377"/>
        <dbReference type="ChEBI" id="CHEBI:15378"/>
        <dbReference type="ChEBI" id="CHEBI:57287"/>
        <dbReference type="ChEBI" id="CHEBI:57379"/>
        <dbReference type="EC" id="3.1.2.2"/>
    </reaction>
    <physiologicalReaction direction="left-to-right" evidence="20">
        <dbReference type="Rhea" id="RHEA:16646"/>
    </physiologicalReaction>
</comment>
<dbReference type="GO" id="GO:0005737">
    <property type="term" value="C:cytoplasm"/>
    <property type="evidence" value="ECO:0007669"/>
    <property type="project" value="UniProtKB-SubCell"/>
</dbReference>
<evidence type="ECO:0000313" key="25">
    <source>
        <dbReference type="EMBL" id="ACZ38271.1"/>
    </source>
</evidence>
<evidence type="ECO:0000256" key="23">
    <source>
        <dbReference type="ARBA" id="ARBA00048180"/>
    </source>
</evidence>
<dbReference type="CDD" id="cd03443">
    <property type="entry name" value="PaaI_thioesterase"/>
    <property type="match status" value="1"/>
</dbReference>
<evidence type="ECO:0000313" key="26">
    <source>
        <dbReference type="Proteomes" id="UP000002027"/>
    </source>
</evidence>
<dbReference type="SUPFAM" id="SSF54637">
    <property type="entry name" value="Thioesterase/thiol ester dehydrase-isomerase"/>
    <property type="match status" value="1"/>
</dbReference>
<name>D1C204_SPHTD</name>
<keyword evidence="7" id="KW-0378">Hydrolase</keyword>
<evidence type="ECO:0000256" key="3">
    <source>
        <dbReference type="ARBA" id="ARBA00004632"/>
    </source>
</evidence>
<dbReference type="GO" id="GO:0016020">
    <property type="term" value="C:membrane"/>
    <property type="evidence" value="ECO:0007669"/>
    <property type="project" value="UniProtKB-SubCell"/>
</dbReference>
<dbReference type="GO" id="GO:0016790">
    <property type="term" value="F:thiolester hydrolase activity"/>
    <property type="evidence" value="ECO:0007669"/>
    <property type="project" value="UniProtKB-ARBA"/>
</dbReference>
<dbReference type="eggNOG" id="COG2050">
    <property type="taxonomic scope" value="Bacteria"/>
</dbReference>
<dbReference type="PANTHER" id="PTHR12418:SF19">
    <property type="entry name" value="ACYL-COENZYME A THIOESTERASE THEM4"/>
    <property type="match status" value="1"/>
</dbReference>
<evidence type="ECO:0000256" key="19">
    <source>
        <dbReference type="ARBA" id="ARBA00047588"/>
    </source>
</evidence>
<keyword evidence="12" id="KW-0966">Cell projection</keyword>
<dbReference type="Gene3D" id="3.10.129.10">
    <property type="entry name" value="Hotdog Thioesterase"/>
    <property type="match status" value="1"/>
</dbReference>
<keyword evidence="4" id="KW-1003">Cell membrane</keyword>
<comment type="catalytic activity">
    <reaction evidence="22">
        <text>dodecanoyl-CoA + H2O = dodecanoate + CoA + H(+)</text>
        <dbReference type="Rhea" id="RHEA:30135"/>
        <dbReference type="ChEBI" id="CHEBI:15377"/>
        <dbReference type="ChEBI" id="CHEBI:15378"/>
        <dbReference type="ChEBI" id="CHEBI:18262"/>
        <dbReference type="ChEBI" id="CHEBI:57287"/>
        <dbReference type="ChEBI" id="CHEBI:57375"/>
    </reaction>
    <physiologicalReaction direction="left-to-right" evidence="22">
        <dbReference type="Rhea" id="RHEA:30136"/>
    </physiologicalReaction>
</comment>
<evidence type="ECO:0000256" key="14">
    <source>
        <dbReference type="ARBA" id="ARBA00037002"/>
    </source>
</evidence>
<evidence type="ECO:0000256" key="10">
    <source>
        <dbReference type="ARBA" id="ARBA00023098"/>
    </source>
</evidence>
<keyword evidence="5" id="KW-0963">Cytoplasm</keyword>
<dbReference type="STRING" id="479434.Sthe_0834"/>
<dbReference type="KEGG" id="sti:Sthe_0834"/>
<evidence type="ECO:0000256" key="16">
    <source>
        <dbReference type="ARBA" id="ARBA00038848"/>
    </source>
</evidence>
<protein>
    <recommendedName>
        <fullName evidence="17">Acyl-coenzyme A thioesterase THEM4</fullName>
        <ecNumber evidence="16">3.1.2.2</ecNumber>
    </recommendedName>
    <alternativeName>
        <fullName evidence="18">Thioesterase superfamily member 4</fullName>
    </alternativeName>
</protein>
<dbReference type="InterPro" id="IPR029069">
    <property type="entry name" value="HotDog_dom_sf"/>
</dbReference>
<dbReference type="Proteomes" id="UP000002027">
    <property type="component" value="Chromosome 1"/>
</dbReference>
<evidence type="ECO:0000256" key="4">
    <source>
        <dbReference type="ARBA" id="ARBA00022475"/>
    </source>
</evidence>
<evidence type="ECO:0000256" key="2">
    <source>
        <dbReference type="ARBA" id="ARBA00004496"/>
    </source>
</evidence>
<dbReference type="GO" id="GO:0006631">
    <property type="term" value="P:fatty acid metabolic process"/>
    <property type="evidence" value="ECO:0007669"/>
    <property type="project" value="UniProtKB-KW"/>
</dbReference>
<evidence type="ECO:0000256" key="6">
    <source>
        <dbReference type="ARBA" id="ARBA00022703"/>
    </source>
</evidence>
<proteinExistence type="inferred from homology"/>
<evidence type="ECO:0000256" key="20">
    <source>
        <dbReference type="ARBA" id="ARBA00047734"/>
    </source>
</evidence>
<evidence type="ECO:0000256" key="21">
    <source>
        <dbReference type="ARBA" id="ARBA00047969"/>
    </source>
</evidence>
<evidence type="ECO:0000256" key="12">
    <source>
        <dbReference type="ARBA" id="ARBA00023273"/>
    </source>
</evidence>
<keyword evidence="11" id="KW-0472">Membrane</keyword>
<keyword evidence="8" id="KW-0276">Fatty acid metabolism</keyword>
<accession>D1C204</accession>
<evidence type="ECO:0000256" key="17">
    <source>
        <dbReference type="ARBA" id="ARBA00040123"/>
    </source>
</evidence>
<comment type="subcellular location">
    <subcellularLocation>
        <location evidence="3">Cell projection</location>
        <location evidence="3">Ruffle membrane</location>
    </subcellularLocation>
    <subcellularLocation>
        <location evidence="2">Cytoplasm</location>
    </subcellularLocation>
    <subcellularLocation>
        <location evidence="1">Membrane</location>
        <topology evidence="1">Peripheral membrane protein</topology>
    </subcellularLocation>
</comment>
<dbReference type="InterPro" id="IPR006683">
    <property type="entry name" value="Thioestr_dom"/>
</dbReference>
<comment type="catalytic activity">
    <reaction evidence="14">
        <text>(9Z)-octadecenoyl-CoA + H2O = (9Z)-octadecenoate + CoA + H(+)</text>
        <dbReference type="Rhea" id="RHEA:40139"/>
        <dbReference type="ChEBI" id="CHEBI:15377"/>
        <dbReference type="ChEBI" id="CHEBI:15378"/>
        <dbReference type="ChEBI" id="CHEBI:30823"/>
        <dbReference type="ChEBI" id="CHEBI:57287"/>
        <dbReference type="ChEBI" id="CHEBI:57387"/>
    </reaction>
    <physiologicalReaction direction="left-to-right" evidence="14">
        <dbReference type="Rhea" id="RHEA:40140"/>
    </physiologicalReaction>
</comment>
<keyword evidence="9" id="KW-0809">Transit peptide</keyword>
<evidence type="ECO:0000256" key="11">
    <source>
        <dbReference type="ARBA" id="ARBA00023136"/>
    </source>
</evidence>